<name>A0ACC3D1P5_9PEZI</name>
<protein>
    <submittedName>
        <fullName evidence="1">Uncharacterized protein</fullName>
    </submittedName>
</protein>
<organism evidence="1 2">
    <name type="scientific">Coniosporium uncinatum</name>
    <dbReference type="NCBI Taxonomy" id="93489"/>
    <lineage>
        <taxon>Eukaryota</taxon>
        <taxon>Fungi</taxon>
        <taxon>Dikarya</taxon>
        <taxon>Ascomycota</taxon>
        <taxon>Pezizomycotina</taxon>
        <taxon>Dothideomycetes</taxon>
        <taxon>Dothideomycetes incertae sedis</taxon>
        <taxon>Coniosporium</taxon>
    </lineage>
</organism>
<gene>
    <name evidence="1" type="ORF">LTS18_008349</name>
</gene>
<proteinExistence type="predicted"/>
<keyword evidence="2" id="KW-1185">Reference proteome</keyword>
<evidence type="ECO:0000313" key="2">
    <source>
        <dbReference type="Proteomes" id="UP001186974"/>
    </source>
</evidence>
<dbReference type="EMBL" id="JAWDJW010008500">
    <property type="protein sequence ID" value="KAK3060527.1"/>
    <property type="molecule type" value="Genomic_DNA"/>
</dbReference>
<evidence type="ECO:0000313" key="1">
    <source>
        <dbReference type="EMBL" id="KAK3060527.1"/>
    </source>
</evidence>
<comment type="caution">
    <text evidence="1">The sequence shown here is derived from an EMBL/GenBank/DDBJ whole genome shotgun (WGS) entry which is preliminary data.</text>
</comment>
<sequence length="346" mass="37521">MLDTIPIVKFGDRTDEDKPADVELASQTTGTTSNVTDAGQTREVDAAQGTEGTEIRQHDGTEAAVTAAAMETSARKSTEGVAPAESSAHRYDLPVDDPALGCSICTDDFERGQDVRLLPCNHKFHPACIDPWLLNVSGTCPLCRIDLRPAPSNDPNSPTTESTPDTPSMLDPNFATARRRSSFAPPLEEASDDRRRSRRISAFLDALNPRRMQDAPVEERIAALRRLREARAAANPEDEAETRRRRRLTARLGSVFGVRTGPAASNAEGNAGGDSRLQTSERNPRVPPPLATIESEDAERPASQARNQSRDRSGRASRQSSMMGRGTRSDSRADTRRSGTFGGPTM</sequence>
<reference evidence="1" key="1">
    <citation type="submission" date="2024-09" db="EMBL/GenBank/DDBJ databases">
        <title>Black Yeasts Isolated from many extreme environments.</title>
        <authorList>
            <person name="Coleine C."/>
            <person name="Stajich J.E."/>
            <person name="Selbmann L."/>
        </authorList>
    </citation>
    <scope>NUCLEOTIDE SEQUENCE</scope>
    <source>
        <strain evidence="1">CCFEE 5737</strain>
    </source>
</reference>
<dbReference type="Proteomes" id="UP001186974">
    <property type="component" value="Unassembled WGS sequence"/>
</dbReference>
<accession>A0ACC3D1P5</accession>